<feature type="compositionally biased region" description="Low complexity" evidence="1">
    <location>
        <begin position="57"/>
        <end position="70"/>
    </location>
</feature>
<feature type="region of interest" description="Disordered" evidence="1">
    <location>
        <begin position="523"/>
        <end position="568"/>
    </location>
</feature>
<accession>A0A3R7L3H8</accession>
<feature type="region of interest" description="Disordered" evidence="1">
    <location>
        <begin position="693"/>
        <end position="725"/>
    </location>
</feature>
<dbReference type="GeneID" id="40321095"/>
<feature type="compositionally biased region" description="Basic and acidic residues" evidence="1">
    <location>
        <begin position="527"/>
        <end position="540"/>
    </location>
</feature>
<feature type="compositionally biased region" description="Basic residues" evidence="1">
    <location>
        <begin position="1477"/>
        <end position="1496"/>
    </location>
</feature>
<feature type="region of interest" description="Disordered" evidence="1">
    <location>
        <begin position="32"/>
        <end position="84"/>
    </location>
</feature>
<feature type="region of interest" description="Disordered" evidence="1">
    <location>
        <begin position="1085"/>
        <end position="1111"/>
    </location>
</feature>
<feature type="region of interest" description="Disordered" evidence="1">
    <location>
        <begin position="1020"/>
        <end position="1043"/>
    </location>
</feature>
<evidence type="ECO:0000313" key="3">
    <source>
        <dbReference type="Proteomes" id="UP000284403"/>
    </source>
</evidence>
<feature type="compositionally biased region" description="Low complexity" evidence="1">
    <location>
        <begin position="793"/>
        <end position="805"/>
    </location>
</feature>
<evidence type="ECO:0000313" key="2">
    <source>
        <dbReference type="EMBL" id="RNF06839.1"/>
    </source>
</evidence>
<dbReference type="Proteomes" id="UP000284403">
    <property type="component" value="Unassembled WGS sequence"/>
</dbReference>
<gene>
    <name evidence="2" type="ORF">Tco025E_07484</name>
</gene>
<organism evidence="2 3">
    <name type="scientific">Trypanosoma conorhini</name>
    <dbReference type="NCBI Taxonomy" id="83891"/>
    <lineage>
        <taxon>Eukaryota</taxon>
        <taxon>Discoba</taxon>
        <taxon>Euglenozoa</taxon>
        <taxon>Kinetoplastea</taxon>
        <taxon>Metakinetoplastina</taxon>
        <taxon>Trypanosomatida</taxon>
        <taxon>Trypanosomatidae</taxon>
        <taxon>Trypanosoma</taxon>
    </lineage>
</organism>
<keyword evidence="3" id="KW-1185">Reference proteome</keyword>
<name>A0A3R7L3H8_9TRYP</name>
<feature type="compositionally biased region" description="Polar residues" evidence="1">
    <location>
        <begin position="1087"/>
        <end position="1107"/>
    </location>
</feature>
<dbReference type="OrthoDB" id="273476at2759"/>
<feature type="region of interest" description="Disordered" evidence="1">
    <location>
        <begin position="793"/>
        <end position="819"/>
    </location>
</feature>
<feature type="compositionally biased region" description="Polar residues" evidence="1">
    <location>
        <begin position="647"/>
        <end position="659"/>
    </location>
</feature>
<feature type="compositionally biased region" description="Polar residues" evidence="1">
    <location>
        <begin position="39"/>
        <end position="48"/>
    </location>
</feature>
<feature type="compositionally biased region" description="Basic and acidic residues" evidence="1">
    <location>
        <begin position="549"/>
        <end position="562"/>
    </location>
</feature>
<feature type="compositionally biased region" description="Polar residues" evidence="1">
    <location>
        <begin position="1456"/>
        <end position="1465"/>
    </location>
</feature>
<feature type="region of interest" description="Disordered" evidence="1">
    <location>
        <begin position="619"/>
        <end position="666"/>
    </location>
</feature>
<feature type="region of interest" description="Disordered" evidence="1">
    <location>
        <begin position="1450"/>
        <end position="1518"/>
    </location>
</feature>
<sequence>MSNTRFPAPKSNEYQWRNLYLRQYGICTYAPPMPKHPETTTANTSSTPPRRRVDHIGSSSFSPGNNSTSGDEGNAPNTPGLLQPTSRHISSALARHGLRRPSVELRRGSSGYEPLEMLSDQQLFSASVFSFLGERNSETTTPLLPQTPPRSDSPRGVRLPSILRSSLSTQLNETMRQRGRSVDEDGRSAAAVPAQALLRLQRETWQLLMDNRIMAWFEREAKNRGRITATVQRRLLEVVTWQPESQGRGPAKKPTEGPARNSTAAEEATAETDGPVKFVPISSAAVAPATRTRSPNRSPTPPLTEDSGAAELREEEKLMRTLEQFSPFFAVISPPEAVQRVAGNAALARGRRRRGDAPGVIGLPLFSQYATWRETYENRLIWNLAPFSFFLIHDQSYNHAHIAAMYVLLDLINSNAHLHTAECVMGERQRKIPAEGRSRRGRTVKDAAPEASLCPLQVVQQLTEDILLAYEQSASRTTLSMALDVQEFLVDIVLDPDTAVCFLSNTALRRQCGADVGVGCGEVGDSAARKGRNEASRETLKGGAAAAGKAEEQEQGQGKEEAGVTPADEAEIVDWSSLRKLNDTTFDELFALANWFVDAPTANSLIPLETQTALASPLPSARTKKGAGGQNFGASTTLSHESKKSISHPTLSEVSTQASREPGHVIGRPREYDATMTVVEAITRYELQRQRVTDQRIAEQQQSAPTPPAQRRHRRKRVASARGHAANELVEMPDLPIGATLLATPLSFITTYIRLHGAPWLKELLGRLFNILRRESVLLYVNGLELDAPLRASSQGSTSQLSGSGERSNEGMPCLGHESDRWRHLNPKEAVHHQRLGHLEDLICQDIQYVMEEFFGTLFGKRSVTRLPQGISVLLTNFCTTIHLHMLKQHVSVDTTLDKPAISVRRCLAEMRQKRVTGGGLTTMWGQHKQDATDRLIRSIESNRLAKFILFDCWILPSLNNAVEFGFISEGAPNHLRWNLDAFARYLKIIVNATATTADNTDVYIHTITPNSAAAAAAQLRGGTTPTLERKPRTQNELLPPPRCDTVKLPPLINGIYDVASGSLMQLFRDPGEEAADEWPEKFTFGDASTSVNSPETKATERSSSSPDVRKPWKDLSTALSYLNESLGITGGDTEVEVYEDDTDVTPVRILNIFCARASGDISAKVVVTEYKVAPSVAAACVSKTFSIVSGEHPLVRDAYLSGALVGQFRSSPYLTCLIGVLLHPRTASKVLDNVSHNSRPFLTALLKPLKAEGLLNLISSLVVARKNVPLVDTNELIPLIAAIPMKEPDTETVDGADKAAVARMSEAGKKSSPVALWEAATGRLLQQRAQVTTGEMLPSEVTLHPLLRRIGPTNSYKALRTTTDLIVNELSRIPSCFDAWWRAMVVALAVKVMNVIEECGDAKSTQWEEWCGARMHEIRREHRGLCTYFTRHKGGVIDISSAKALSYAKERSRRSGSTNMSVAKTPTVRAAEEPKKVKKKNKKLKRGHSKPKKQTPAKQEGSILKLPAQSGKERIRI</sequence>
<dbReference type="EMBL" id="MKKU01000584">
    <property type="protein sequence ID" value="RNF06839.1"/>
    <property type="molecule type" value="Genomic_DNA"/>
</dbReference>
<feature type="region of interest" description="Disordered" evidence="1">
    <location>
        <begin position="137"/>
        <end position="157"/>
    </location>
</feature>
<evidence type="ECO:0000256" key="1">
    <source>
        <dbReference type="SAM" id="MobiDB-lite"/>
    </source>
</evidence>
<reference evidence="2 3" key="1">
    <citation type="journal article" date="2018" name="BMC Genomics">
        <title>Genomic comparison of Trypanosoma conorhini and Trypanosoma rangeli to Trypanosoma cruzi strains of high and low virulence.</title>
        <authorList>
            <person name="Bradwell K.R."/>
            <person name="Koparde V.N."/>
            <person name="Matveyev A.V."/>
            <person name="Serrano M.G."/>
            <person name="Alves J.M."/>
            <person name="Parikh H."/>
            <person name="Huang B."/>
            <person name="Lee V."/>
            <person name="Espinosa-Alvarez O."/>
            <person name="Ortiz P.A."/>
            <person name="Costa-Martins A.G."/>
            <person name="Teixeira M.M."/>
            <person name="Buck G.A."/>
        </authorList>
    </citation>
    <scope>NUCLEOTIDE SEQUENCE [LARGE SCALE GENOMIC DNA]</scope>
    <source>
        <strain evidence="2 3">025E</strain>
    </source>
</reference>
<proteinExistence type="predicted"/>
<feature type="compositionally biased region" description="Basic residues" evidence="1">
    <location>
        <begin position="710"/>
        <end position="719"/>
    </location>
</feature>
<feature type="region of interest" description="Disordered" evidence="1">
    <location>
        <begin position="242"/>
        <end position="308"/>
    </location>
</feature>
<feature type="compositionally biased region" description="Low complexity" evidence="1">
    <location>
        <begin position="288"/>
        <end position="297"/>
    </location>
</feature>
<protein>
    <submittedName>
        <fullName evidence="2">Uncharacterized protein</fullName>
    </submittedName>
</protein>
<dbReference type="RefSeq" id="XP_029225539.1">
    <property type="nucleotide sequence ID" value="XM_029374349.1"/>
</dbReference>
<comment type="caution">
    <text evidence="2">The sequence shown here is derived from an EMBL/GenBank/DDBJ whole genome shotgun (WGS) entry which is preliminary data.</text>
</comment>